<dbReference type="GO" id="GO:0004339">
    <property type="term" value="F:glucan 1,4-alpha-glucosidase activity"/>
    <property type="evidence" value="ECO:0007669"/>
    <property type="project" value="UniProtKB-EC"/>
</dbReference>
<evidence type="ECO:0000256" key="8">
    <source>
        <dbReference type="ARBA" id="ARBA00023326"/>
    </source>
</evidence>
<dbReference type="SUPFAM" id="SSF49452">
    <property type="entry name" value="Starch-binding domain-like"/>
    <property type="match status" value="1"/>
</dbReference>
<evidence type="ECO:0000256" key="10">
    <source>
        <dbReference type="PIRSR" id="PIRSR001031-2"/>
    </source>
</evidence>
<dbReference type="Pfam" id="PF00723">
    <property type="entry name" value="Glyco_hydro_15"/>
    <property type="match status" value="1"/>
</dbReference>
<keyword evidence="7 9" id="KW-0326">Glycosidase</keyword>
<dbReference type="FunFam" id="1.50.10.10:FF:000018">
    <property type="entry name" value="Glucoamylase"/>
    <property type="match status" value="1"/>
</dbReference>
<reference evidence="13" key="1">
    <citation type="submission" date="2020-10" db="EMBL/GenBank/DDBJ databases">
        <title>Genome Sequence of Monilinia vaccinii-corymbosi Sheds Light on Mummy Berry Disease Infection of Blueberry and Mating Type.</title>
        <authorList>
            <person name="Yow A.G."/>
            <person name="Zhang Y."/>
            <person name="Bansal K."/>
            <person name="Eacker S.M."/>
            <person name="Sullivan S."/>
            <person name="Liachko I."/>
            <person name="Cubeta M.A."/>
            <person name="Rollins J.A."/>
            <person name="Ashrafi H."/>
        </authorList>
    </citation>
    <scope>NUCLEOTIDE SEQUENCE</scope>
    <source>
        <strain evidence="13">RL-1</strain>
    </source>
</reference>
<name>A0A8A3PGL7_9HELO</name>
<evidence type="ECO:0000256" key="3">
    <source>
        <dbReference type="ARBA" id="ARBA00022729"/>
    </source>
</evidence>
<dbReference type="SMART" id="SM01065">
    <property type="entry name" value="CBM_2"/>
    <property type="match status" value="1"/>
</dbReference>
<dbReference type="PANTHER" id="PTHR31616">
    <property type="entry name" value="TREHALASE"/>
    <property type="match status" value="1"/>
</dbReference>
<dbReference type="Gene3D" id="2.60.40.10">
    <property type="entry name" value="Immunoglobulins"/>
    <property type="match status" value="1"/>
</dbReference>
<feature type="domain" description="CBM20" evidence="12">
    <location>
        <begin position="501"/>
        <end position="609"/>
    </location>
</feature>
<dbReference type="InterPro" id="IPR012341">
    <property type="entry name" value="6hp_glycosidase-like_sf"/>
</dbReference>
<evidence type="ECO:0000256" key="7">
    <source>
        <dbReference type="ARBA" id="ARBA00023295"/>
    </source>
</evidence>
<dbReference type="GO" id="GO:0000272">
    <property type="term" value="P:polysaccharide catabolic process"/>
    <property type="evidence" value="ECO:0007669"/>
    <property type="project" value="UniProtKB-KW"/>
</dbReference>
<dbReference type="OrthoDB" id="6123450at2759"/>
<evidence type="ECO:0000256" key="5">
    <source>
        <dbReference type="ARBA" id="ARBA00023180"/>
    </source>
</evidence>
<feature type="binding site" evidence="10">
    <location>
        <position position="150"/>
    </location>
    <ligand>
        <name>substrate</name>
    </ligand>
</feature>
<dbReference type="PANTHER" id="PTHR31616:SF12">
    <property type="entry name" value="GLUCOAMYLASE"/>
    <property type="match status" value="1"/>
</dbReference>
<accession>A0A8A3PGL7</accession>
<keyword evidence="6 9" id="KW-0119">Carbohydrate metabolism</keyword>
<evidence type="ECO:0000256" key="1">
    <source>
        <dbReference type="ARBA" id="ARBA00001863"/>
    </source>
</evidence>
<dbReference type="PRINTS" id="PR00736">
    <property type="entry name" value="GLHYDRLASE15"/>
</dbReference>
<dbReference type="EMBL" id="CP063408">
    <property type="protein sequence ID" value="QSZ34432.1"/>
    <property type="molecule type" value="Genomic_DNA"/>
</dbReference>
<protein>
    <recommendedName>
        <fullName evidence="9">Glucoamylase</fullName>
        <ecNumber evidence="9">3.2.1.3</ecNumber>
    </recommendedName>
    <alternativeName>
        <fullName evidence="9">1,4-alpha-D-glucan glucohydrolase</fullName>
    </alternativeName>
    <alternativeName>
        <fullName evidence="9">Glucan 1,4-alpha-glucosidase</fullName>
    </alternativeName>
</protein>
<dbReference type="EC" id="3.2.1.3" evidence="9"/>
<dbReference type="SUPFAM" id="SSF48208">
    <property type="entry name" value="Six-hairpin glycosidases"/>
    <property type="match status" value="1"/>
</dbReference>
<organism evidence="13 14">
    <name type="scientific">Monilinia vaccinii-corymbosi</name>
    <dbReference type="NCBI Taxonomy" id="61207"/>
    <lineage>
        <taxon>Eukaryota</taxon>
        <taxon>Fungi</taxon>
        <taxon>Dikarya</taxon>
        <taxon>Ascomycota</taxon>
        <taxon>Pezizomycotina</taxon>
        <taxon>Leotiomycetes</taxon>
        <taxon>Helotiales</taxon>
        <taxon>Sclerotiniaceae</taxon>
        <taxon>Monilinia</taxon>
    </lineage>
</organism>
<dbReference type="PROSITE" id="PS51166">
    <property type="entry name" value="CBM20"/>
    <property type="match status" value="1"/>
</dbReference>
<dbReference type="Gene3D" id="1.50.10.10">
    <property type="match status" value="1"/>
</dbReference>
<evidence type="ECO:0000313" key="14">
    <source>
        <dbReference type="Proteomes" id="UP000672032"/>
    </source>
</evidence>
<keyword evidence="3 11" id="KW-0732">Signal</keyword>
<evidence type="ECO:0000256" key="4">
    <source>
        <dbReference type="ARBA" id="ARBA00022801"/>
    </source>
</evidence>
<keyword evidence="14" id="KW-1185">Reference proteome</keyword>
<evidence type="ECO:0000313" key="13">
    <source>
        <dbReference type="EMBL" id="QSZ34432.1"/>
    </source>
</evidence>
<dbReference type="AlphaFoldDB" id="A0A8A3PGL7"/>
<dbReference type="GO" id="GO:0000324">
    <property type="term" value="C:fungal-type vacuole"/>
    <property type="evidence" value="ECO:0007669"/>
    <property type="project" value="TreeGrafter"/>
</dbReference>
<feature type="chain" id="PRO_5032450382" description="Glucoamylase" evidence="11">
    <location>
        <begin position="21"/>
        <end position="617"/>
    </location>
</feature>
<sequence>MLFHSTATTILSLLSSQAVALVPRQADAQKGDLTSFISSKKDIALQGVLANIGPDGAKVGGSGDYVIASPSKENPDYFYTWTRDSAVTIKVLLDEMIFGDGALQAQFDKYVRGQAAIQTITNPSGSLLDRGLGLGEPKFYSNASSFNGEWGRPQRDGPALRAITLISYCHWLIDQKQADRAKLFVWPVILNDLNYVGQYWNQTGFDLWDEVRGTSFFSVQNFHRALVEGQNLSKELGLECPACAHAEEILCLLSQNFWNGEYIISNINVDKNDRTGLDSNSILGPVSIFDIDGCCDNPNLQPCNSKALSNFRAVINSFRGIYDINAGISKNSGIAVGRYAEDVYQGGNPWYMTTLGAAEFLYDAVAQWKHQKKIIVDSTSIKFFQDLYPSVEAKKYEEKDSEFCKILEAVTAYADSFVAIVQKYAPDGSLSEQFDRKTGKPVSASDLTMSYAAFVRMVQRRSGEYPRSWGSASLVAPQTCTVTAYEGTYVSGMTDGGAPKPTGPCERDVQFNLTATTYFGENIYVVGNVPELGNWDLSKALLLSAKEYTAEKPFWNLRAQLPAGQTISYVYVREQDCNQAPIWSTQNGTLTTGQCDGEGLLTVTDTWAGDVGSKGNC</sequence>
<keyword evidence="8 9" id="KW-0624">Polysaccharide degradation</keyword>
<dbReference type="PIRSF" id="PIRSF001031">
    <property type="entry name" value="Glu-a-glcsd_SBD"/>
    <property type="match status" value="1"/>
</dbReference>
<dbReference type="GO" id="GO:2001070">
    <property type="term" value="F:starch binding"/>
    <property type="evidence" value="ECO:0007669"/>
    <property type="project" value="InterPro"/>
</dbReference>
<dbReference type="InterPro" id="IPR002044">
    <property type="entry name" value="CBM20"/>
</dbReference>
<evidence type="ECO:0000256" key="6">
    <source>
        <dbReference type="ARBA" id="ARBA00023277"/>
    </source>
</evidence>
<proteinExistence type="inferred from homology"/>
<dbReference type="InterPro" id="IPR000165">
    <property type="entry name" value="Glucoamylase"/>
</dbReference>
<dbReference type="InterPro" id="IPR008928">
    <property type="entry name" value="6-hairpin_glycosidase_sf"/>
</dbReference>
<keyword evidence="5" id="KW-0325">Glycoprotein</keyword>
<evidence type="ECO:0000256" key="2">
    <source>
        <dbReference type="ARBA" id="ARBA00006188"/>
    </source>
</evidence>
<dbReference type="InterPro" id="IPR013784">
    <property type="entry name" value="Carb-bd-like_fold"/>
</dbReference>
<evidence type="ECO:0000259" key="12">
    <source>
        <dbReference type="PROSITE" id="PS51166"/>
    </source>
</evidence>
<gene>
    <name evidence="13" type="ORF">DSL72_006024</name>
</gene>
<evidence type="ECO:0000256" key="9">
    <source>
        <dbReference type="PIRNR" id="PIRNR001031"/>
    </source>
</evidence>
<evidence type="ECO:0000256" key="11">
    <source>
        <dbReference type="SAM" id="SignalP"/>
    </source>
</evidence>
<dbReference type="InterPro" id="IPR011613">
    <property type="entry name" value="GH15-like"/>
</dbReference>
<dbReference type="InterPro" id="IPR008291">
    <property type="entry name" value="Glucoamylase_SBD"/>
</dbReference>
<comment type="similarity">
    <text evidence="2 9">Belongs to the glycosyl hydrolase 15 family.</text>
</comment>
<dbReference type="Proteomes" id="UP000672032">
    <property type="component" value="Chromosome 4"/>
</dbReference>
<dbReference type="Pfam" id="PF00686">
    <property type="entry name" value="CBM_20"/>
    <property type="match status" value="1"/>
</dbReference>
<keyword evidence="4 9" id="KW-0378">Hydrolase</keyword>
<comment type="catalytic activity">
    <reaction evidence="1 9">
        <text>Hydrolysis of terminal (1-&gt;4)-linked alpha-D-glucose residues successively from non-reducing ends of the chains with release of beta-D-glucose.</text>
        <dbReference type="EC" id="3.2.1.3"/>
    </reaction>
</comment>
<feature type="signal peptide" evidence="11">
    <location>
        <begin position="1"/>
        <end position="20"/>
    </location>
</feature>
<dbReference type="InterPro" id="IPR013783">
    <property type="entry name" value="Ig-like_fold"/>
</dbReference>